<dbReference type="Pfam" id="PF00561">
    <property type="entry name" value="Abhydrolase_1"/>
    <property type="match status" value="1"/>
</dbReference>
<dbReference type="SUPFAM" id="SSF53474">
    <property type="entry name" value="alpha/beta-Hydrolases"/>
    <property type="match status" value="1"/>
</dbReference>
<protein>
    <submittedName>
        <fullName evidence="2">Alpha/beta hydrolase</fullName>
    </submittedName>
</protein>
<dbReference type="Gene3D" id="3.40.50.1820">
    <property type="entry name" value="alpha/beta hydrolase"/>
    <property type="match status" value="1"/>
</dbReference>
<organism evidence="2 3">
    <name type="scientific">Actinomycetospora aeridis</name>
    <dbReference type="NCBI Taxonomy" id="3129231"/>
    <lineage>
        <taxon>Bacteria</taxon>
        <taxon>Bacillati</taxon>
        <taxon>Actinomycetota</taxon>
        <taxon>Actinomycetes</taxon>
        <taxon>Pseudonocardiales</taxon>
        <taxon>Pseudonocardiaceae</taxon>
        <taxon>Actinomycetospora</taxon>
    </lineage>
</organism>
<dbReference type="GO" id="GO:0016787">
    <property type="term" value="F:hydrolase activity"/>
    <property type="evidence" value="ECO:0007669"/>
    <property type="project" value="UniProtKB-KW"/>
</dbReference>
<keyword evidence="2" id="KW-0378">Hydrolase</keyword>
<dbReference type="RefSeq" id="WP_337717028.1">
    <property type="nucleotide sequence ID" value="NZ_JBBEGL010000007.1"/>
</dbReference>
<dbReference type="InterPro" id="IPR029058">
    <property type="entry name" value="AB_hydrolase_fold"/>
</dbReference>
<evidence type="ECO:0000313" key="3">
    <source>
        <dbReference type="Proteomes" id="UP001370100"/>
    </source>
</evidence>
<gene>
    <name evidence="2" type="ORF">WCD41_23490</name>
</gene>
<evidence type="ECO:0000313" key="2">
    <source>
        <dbReference type="EMBL" id="MEJ2889444.1"/>
    </source>
</evidence>
<name>A0ABU8NAL3_9PSEU</name>
<dbReference type="PANTHER" id="PTHR46438:SF2">
    <property type="entry name" value="ALPHA_BETA-HYDROLASES SUPERFAMILY PROTEIN"/>
    <property type="match status" value="1"/>
</dbReference>
<keyword evidence="3" id="KW-1185">Reference proteome</keyword>
<dbReference type="Proteomes" id="UP001370100">
    <property type="component" value="Unassembled WGS sequence"/>
</dbReference>
<feature type="domain" description="AB hydrolase-1" evidence="1">
    <location>
        <begin position="41"/>
        <end position="173"/>
    </location>
</feature>
<dbReference type="InterPro" id="IPR000073">
    <property type="entry name" value="AB_hydrolase_1"/>
</dbReference>
<accession>A0ABU8NAL3</accession>
<comment type="caution">
    <text evidence="2">The sequence shown here is derived from an EMBL/GenBank/DDBJ whole genome shotgun (WGS) entry which is preliminary data.</text>
</comment>
<evidence type="ECO:0000259" key="1">
    <source>
        <dbReference type="Pfam" id="PF00561"/>
    </source>
</evidence>
<reference evidence="2 3" key="1">
    <citation type="submission" date="2024-03" db="EMBL/GenBank/DDBJ databases">
        <title>Actinomycetospora sp. OC33-EN06, a novel actinomycete isolated from wild orchid (Aerides multiflora).</title>
        <authorList>
            <person name="Suriyachadkun C."/>
        </authorList>
    </citation>
    <scope>NUCLEOTIDE SEQUENCE [LARGE SCALE GENOMIC DNA]</scope>
    <source>
        <strain evidence="2 3">OC33-EN06</strain>
    </source>
</reference>
<sequence length="325" mass="35086">MPYLEAADRADTFTAHAFEERLVDLGEVRMNHVVTGDPAAPALLLIPGQGMSWWDYEPVLPRLAEHFCVHAVDLRGQGRSTWTPGRYTLDNFGNDLVRFIDLVVGRETIVSGLSSGGVLAAWLSAFAKPGQIRAAVWEDPPLFASETTPAVGPSIRQAVGPMFAVMHRWLGDQWSVGDVAGMQRAFATELSPEMLEAMARMSGQGAGAPPDAAVQSMREYDPEWARAFAGGTVAASCDHAAMLTHVRVPVLFTHHFRAVDDRTGRLAGASSDLQAAHACDLVRAAGAPIDYRSFPEMPHSMHGADPDLFVDTVVDWVTNLPDSAA</sequence>
<dbReference type="EMBL" id="JBBEGL010000007">
    <property type="protein sequence ID" value="MEJ2889444.1"/>
    <property type="molecule type" value="Genomic_DNA"/>
</dbReference>
<proteinExistence type="predicted"/>
<dbReference type="PANTHER" id="PTHR46438">
    <property type="entry name" value="ALPHA/BETA-HYDROLASES SUPERFAMILY PROTEIN"/>
    <property type="match status" value="1"/>
</dbReference>